<name>A0AAD0NU10_9ACTN</name>
<gene>
    <name evidence="2" type="ORF">DLJ61_01160</name>
</gene>
<organism evidence="2 3">
    <name type="scientific">Gordonia terrae</name>
    <dbReference type="NCBI Taxonomy" id="2055"/>
    <lineage>
        <taxon>Bacteria</taxon>
        <taxon>Bacillati</taxon>
        <taxon>Actinomycetota</taxon>
        <taxon>Actinomycetes</taxon>
        <taxon>Mycobacteriales</taxon>
        <taxon>Gordoniaceae</taxon>
        <taxon>Gordonia</taxon>
    </lineage>
</organism>
<feature type="compositionally biased region" description="Basic and acidic residues" evidence="1">
    <location>
        <begin position="43"/>
        <end position="63"/>
    </location>
</feature>
<dbReference type="KEGG" id="gta:BCM27_01155"/>
<evidence type="ECO:0000313" key="2">
    <source>
        <dbReference type="EMBL" id="AWO82341.1"/>
    </source>
</evidence>
<protein>
    <submittedName>
        <fullName evidence="2">Uncharacterized protein</fullName>
    </submittedName>
</protein>
<sequence>MPGEVDDRHRAVAEQVVARRERRHRWAVEVGGPAQRPQLETLGRADRRAGRGDQRAQNRRELG</sequence>
<accession>A0AAD0NU10</accession>
<feature type="region of interest" description="Disordered" evidence="1">
    <location>
        <begin position="28"/>
        <end position="63"/>
    </location>
</feature>
<dbReference type="AlphaFoldDB" id="A0AAD0NU10"/>
<dbReference type="Proteomes" id="UP000247118">
    <property type="component" value="Chromosome"/>
</dbReference>
<reference evidence="2 3" key="1">
    <citation type="submission" date="2018-05" db="EMBL/GenBank/DDBJ databases">
        <title>Complete genome sequence of Gordonia terrae NRRL B-16283.</title>
        <authorList>
            <person name="Garlena R.A."/>
            <person name="Russell D.A."/>
            <person name="Hatfull G.F."/>
        </authorList>
    </citation>
    <scope>NUCLEOTIDE SEQUENCE [LARGE SCALE GENOMIC DNA]</scope>
    <source>
        <strain evidence="2 3">NRRL B-16283</strain>
    </source>
</reference>
<dbReference type="EMBL" id="CP029604">
    <property type="protein sequence ID" value="AWO82341.1"/>
    <property type="molecule type" value="Genomic_DNA"/>
</dbReference>
<evidence type="ECO:0000256" key="1">
    <source>
        <dbReference type="SAM" id="MobiDB-lite"/>
    </source>
</evidence>
<evidence type="ECO:0000313" key="3">
    <source>
        <dbReference type="Proteomes" id="UP000247118"/>
    </source>
</evidence>
<proteinExistence type="predicted"/>